<accession>A0AAV9JZI8</accession>
<dbReference type="AlphaFoldDB" id="A0AAV9JZI8"/>
<dbReference type="Proteomes" id="UP001324427">
    <property type="component" value="Unassembled WGS sequence"/>
</dbReference>
<sequence>MAAQQKRLLTTEKSKLGKLEPAALANILRKEAAWATLPLEIRQHLYSLLPAPQTGEAAHDVEVNPLRTSYRPYIEEELGRWQEDLKNGLEAKQWRQDALQAGRDRMEGQYDGWKEAQREEFWGEKGEEGEAVENLKPEESVGGGDEHDEDGVGNSTGEDSK</sequence>
<name>A0AAV9JZI8_9PEZI</name>
<organism evidence="3 4">
    <name type="scientific">Oleoguttula mirabilis</name>
    <dbReference type="NCBI Taxonomy" id="1507867"/>
    <lineage>
        <taxon>Eukaryota</taxon>
        <taxon>Fungi</taxon>
        <taxon>Dikarya</taxon>
        <taxon>Ascomycota</taxon>
        <taxon>Pezizomycotina</taxon>
        <taxon>Dothideomycetes</taxon>
        <taxon>Dothideomycetidae</taxon>
        <taxon>Mycosphaerellales</taxon>
        <taxon>Teratosphaeriaceae</taxon>
        <taxon>Oleoguttula</taxon>
    </lineage>
</organism>
<feature type="region of interest" description="Disordered" evidence="1">
    <location>
        <begin position="100"/>
        <end position="161"/>
    </location>
</feature>
<evidence type="ECO:0000313" key="4">
    <source>
        <dbReference type="Proteomes" id="UP001324427"/>
    </source>
</evidence>
<comment type="caution">
    <text evidence="3">The sequence shown here is derived from an EMBL/GenBank/DDBJ whole genome shotgun (WGS) entry which is preliminary data.</text>
</comment>
<dbReference type="Pfam" id="PF13919">
    <property type="entry name" value="ASXH"/>
    <property type="match status" value="1"/>
</dbReference>
<feature type="domain" description="ASX DEUBAD" evidence="2">
    <location>
        <begin position="4"/>
        <end position="124"/>
    </location>
</feature>
<evidence type="ECO:0000256" key="1">
    <source>
        <dbReference type="SAM" id="MobiDB-lite"/>
    </source>
</evidence>
<reference evidence="3 4" key="1">
    <citation type="submission" date="2021-11" db="EMBL/GenBank/DDBJ databases">
        <title>Black yeast isolated from Biological Soil Crust.</title>
        <authorList>
            <person name="Kurbessoian T."/>
        </authorList>
    </citation>
    <scope>NUCLEOTIDE SEQUENCE [LARGE SCALE GENOMIC DNA]</scope>
    <source>
        <strain evidence="3 4">CCFEE 5522</strain>
    </source>
</reference>
<evidence type="ECO:0000259" key="2">
    <source>
        <dbReference type="Pfam" id="PF13919"/>
    </source>
</evidence>
<gene>
    <name evidence="3" type="ORF">LTR36_000100</name>
</gene>
<feature type="compositionally biased region" description="Basic and acidic residues" evidence="1">
    <location>
        <begin position="102"/>
        <end position="139"/>
    </location>
</feature>
<dbReference type="InterPro" id="IPR028020">
    <property type="entry name" value="ASX_DEUBAD_dom"/>
</dbReference>
<proteinExistence type="predicted"/>
<dbReference type="EMBL" id="JAVFHQ010000001">
    <property type="protein sequence ID" value="KAK4550521.1"/>
    <property type="molecule type" value="Genomic_DNA"/>
</dbReference>
<keyword evidence="4" id="KW-1185">Reference proteome</keyword>
<evidence type="ECO:0000313" key="3">
    <source>
        <dbReference type="EMBL" id="KAK4550521.1"/>
    </source>
</evidence>
<protein>
    <recommendedName>
        <fullName evidence="2">ASX DEUBAD domain-containing protein</fullName>
    </recommendedName>
</protein>